<protein>
    <submittedName>
        <fullName evidence="7">Succinyl-diaminopimelate desuccinylase</fullName>
        <ecNumber evidence="7">3.5.1.18</ecNumber>
    </submittedName>
</protein>
<dbReference type="InterPro" id="IPR011650">
    <property type="entry name" value="Peptidase_M20_dimer"/>
</dbReference>
<dbReference type="Pfam" id="PF07687">
    <property type="entry name" value="M20_dimer"/>
    <property type="match status" value="1"/>
</dbReference>
<reference evidence="7 8" key="2">
    <citation type="submission" date="2019-09" db="EMBL/GenBank/DDBJ databases">
        <title>Complete Genome Sequence and Methylome Analysis of free living Spirochaetas.</title>
        <authorList>
            <person name="Leshcheva N."/>
            <person name="Mikheeva N."/>
        </authorList>
    </citation>
    <scope>NUCLEOTIDE SEQUENCE [LARGE SCALE GENOMIC DNA]</scope>
    <source>
        <strain evidence="7 8">P</strain>
    </source>
</reference>
<dbReference type="PANTHER" id="PTHR43808">
    <property type="entry name" value="ACETYLORNITHINE DEACETYLASE"/>
    <property type="match status" value="1"/>
</dbReference>
<evidence type="ECO:0000256" key="4">
    <source>
        <dbReference type="ARBA" id="ARBA00022833"/>
    </source>
</evidence>
<name>A0A5C1QGL6_9SPIO</name>
<keyword evidence="3 7" id="KW-0378">Hydrolase</keyword>
<sequence>MYSKGFIVFELGCDIVTILSDLISIESETGNEKALCDKLFDTLKSYDGELIRVKNSLLFNLDLKKDKRVALIGHIDTVPVANSSTTPEIKDDELWGRGSCDMKSGLAVMLKVIDDISIGKIKPKQNLSFVFYENEEGALPNGINFLLDNNYLMDIDFAFVLEPTQSKYSVGCLGSLAVKKDVYGISAHSANPKKGKNALIEATEIVMSVEKMNKLINKDSSIDGLDYYETVNITQLGTTTETFNVIPDHVEIVANFRFSPKRSSNEALEYLLEFLGQDNITILDKADSCYIGDSGNDFLLPNIDREIMQAWTDIAQLNKAGIPSINYGAGSIKYAHKPDERISIDELTEFYKSLVTHL</sequence>
<reference evidence="7 8" key="1">
    <citation type="submission" date="2019-02" db="EMBL/GenBank/DDBJ databases">
        <authorList>
            <person name="Fomenkov A."/>
            <person name="Dubinina G."/>
            <person name="Grabovich M."/>
            <person name="Vincze T."/>
            <person name="Roberts R.J."/>
        </authorList>
    </citation>
    <scope>NUCLEOTIDE SEQUENCE [LARGE SCALE GENOMIC DNA]</scope>
    <source>
        <strain evidence="7 8">P</strain>
    </source>
</reference>
<dbReference type="InterPro" id="IPR001261">
    <property type="entry name" value="ArgE/DapE_CS"/>
</dbReference>
<dbReference type="GO" id="GO:0009014">
    <property type="term" value="F:succinyl-diaminopimelate desuccinylase activity"/>
    <property type="evidence" value="ECO:0007669"/>
    <property type="project" value="UniProtKB-EC"/>
</dbReference>
<comment type="cofactor">
    <cofactor evidence="1">
        <name>Zn(2+)</name>
        <dbReference type="ChEBI" id="CHEBI:29105"/>
    </cofactor>
</comment>
<dbReference type="KEGG" id="sper:EW093_11835"/>
<evidence type="ECO:0000256" key="1">
    <source>
        <dbReference type="ARBA" id="ARBA00001947"/>
    </source>
</evidence>
<dbReference type="Gene3D" id="3.30.70.360">
    <property type="match status" value="1"/>
</dbReference>
<keyword evidence="8" id="KW-1185">Reference proteome</keyword>
<keyword evidence="4" id="KW-0862">Zinc</keyword>
<evidence type="ECO:0000259" key="6">
    <source>
        <dbReference type="Pfam" id="PF07687"/>
    </source>
</evidence>
<gene>
    <name evidence="7" type="ORF">EW093_11835</name>
</gene>
<dbReference type="PROSITE" id="PS00759">
    <property type="entry name" value="ARGE_DAPE_CPG2_2"/>
    <property type="match status" value="1"/>
</dbReference>
<keyword evidence="2" id="KW-0479">Metal-binding</keyword>
<dbReference type="EC" id="3.5.1.18" evidence="7"/>
<dbReference type="InterPro" id="IPR036264">
    <property type="entry name" value="Bact_exopeptidase_dim_dom"/>
</dbReference>
<dbReference type="PROSITE" id="PS00758">
    <property type="entry name" value="ARGE_DAPE_CPG2_1"/>
    <property type="match status" value="1"/>
</dbReference>
<dbReference type="AlphaFoldDB" id="A0A5C1QGL6"/>
<dbReference type="SUPFAM" id="SSF53187">
    <property type="entry name" value="Zn-dependent exopeptidases"/>
    <property type="match status" value="1"/>
</dbReference>
<dbReference type="Pfam" id="PF01546">
    <property type="entry name" value="Peptidase_M20"/>
    <property type="match status" value="1"/>
</dbReference>
<evidence type="ECO:0000313" key="8">
    <source>
        <dbReference type="Proteomes" id="UP000323824"/>
    </source>
</evidence>
<dbReference type="EMBL" id="CP035807">
    <property type="protein sequence ID" value="QEN05372.1"/>
    <property type="molecule type" value="Genomic_DNA"/>
</dbReference>
<evidence type="ECO:0000256" key="3">
    <source>
        <dbReference type="ARBA" id="ARBA00022801"/>
    </source>
</evidence>
<dbReference type="InterPro" id="IPR002933">
    <property type="entry name" value="Peptidase_M20"/>
</dbReference>
<evidence type="ECO:0000313" key="7">
    <source>
        <dbReference type="EMBL" id="QEN05372.1"/>
    </source>
</evidence>
<dbReference type="SUPFAM" id="SSF55031">
    <property type="entry name" value="Bacterial exopeptidase dimerisation domain"/>
    <property type="match status" value="1"/>
</dbReference>
<dbReference type="GO" id="GO:0006526">
    <property type="term" value="P:L-arginine biosynthetic process"/>
    <property type="evidence" value="ECO:0007669"/>
    <property type="project" value="TreeGrafter"/>
</dbReference>
<dbReference type="Gene3D" id="3.40.630.10">
    <property type="entry name" value="Zn peptidases"/>
    <property type="match status" value="1"/>
</dbReference>
<dbReference type="GO" id="GO:0046872">
    <property type="term" value="F:metal ion binding"/>
    <property type="evidence" value="ECO:0007669"/>
    <property type="project" value="UniProtKB-KW"/>
</dbReference>
<dbReference type="GO" id="GO:0008777">
    <property type="term" value="F:acetylornithine deacetylase activity"/>
    <property type="evidence" value="ECO:0007669"/>
    <property type="project" value="TreeGrafter"/>
</dbReference>
<proteinExistence type="predicted"/>
<keyword evidence="5" id="KW-0170">Cobalt</keyword>
<dbReference type="Proteomes" id="UP000323824">
    <property type="component" value="Chromosome"/>
</dbReference>
<feature type="domain" description="Peptidase M20 dimerisation" evidence="6">
    <location>
        <begin position="174"/>
        <end position="277"/>
    </location>
</feature>
<accession>A0A5C1QGL6</accession>
<dbReference type="PANTHER" id="PTHR43808:SF31">
    <property type="entry name" value="N-ACETYL-L-CITRULLINE DEACETYLASE"/>
    <property type="match status" value="1"/>
</dbReference>
<evidence type="ECO:0000256" key="5">
    <source>
        <dbReference type="ARBA" id="ARBA00023285"/>
    </source>
</evidence>
<dbReference type="InterPro" id="IPR050072">
    <property type="entry name" value="Peptidase_M20A"/>
</dbReference>
<organism evidence="7 8">
    <name type="scientific">Thiospirochaeta perfilievii</name>
    <dbReference type="NCBI Taxonomy" id="252967"/>
    <lineage>
        <taxon>Bacteria</taxon>
        <taxon>Pseudomonadati</taxon>
        <taxon>Spirochaetota</taxon>
        <taxon>Spirochaetia</taxon>
        <taxon>Spirochaetales</taxon>
        <taxon>Spirochaetaceae</taxon>
        <taxon>Thiospirochaeta</taxon>
    </lineage>
</organism>
<dbReference type="OrthoDB" id="9792335at2"/>
<evidence type="ECO:0000256" key="2">
    <source>
        <dbReference type="ARBA" id="ARBA00022723"/>
    </source>
</evidence>